<dbReference type="CDD" id="cd04301">
    <property type="entry name" value="NAT_SF"/>
    <property type="match status" value="1"/>
</dbReference>
<evidence type="ECO:0000256" key="1">
    <source>
        <dbReference type="ARBA" id="ARBA00011738"/>
    </source>
</evidence>
<evidence type="ECO:0000256" key="2">
    <source>
        <dbReference type="ARBA" id="ARBA00012888"/>
    </source>
</evidence>
<comment type="catalytic activity">
    <reaction evidence="8">
        <text>kanamycin B + acetyl-CoA = N(6')-acetylkanamycin B + CoA + H(+)</text>
        <dbReference type="Rhea" id="RHEA:16449"/>
        <dbReference type="ChEBI" id="CHEBI:15378"/>
        <dbReference type="ChEBI" id="CHEBI:57287"/>
        <dbReference type="ChEBI" id="CHEBI:57288"/>
        <dbReference type="ChEBI" id="CHEBI:58390"/>
        <dbReference type="ChEBI" id="CHEBI:58549"/>
        <dbReference type="EC" id="2.3.1.82"/>
    </reaction>
</comment>
<proteinExistence type="predicted"/>
<dbReference type="InterPro" id="IPR024170">
    <property type="entry name" value="Aminoglycoside_N6-AcTrfrase"/>
</dbReference>
<accession>A0A2N9LNX7</accession>
<evidence type="ECO:0000256" key="3">
    <source>
        <dbReference type="ARBA" id="ARBA00017677"/>
    </source>
</evidence>
<dbReference type="GO" id="GO:0046677">
    <property type="term" value="P:response to antibiotic"/>
    <property type="evidence" value="ECO:0007669"/>
    <property type="project" value="UniProtKB-KW"/>
</dbReference>
<reference evidence="11" key="1">
    <citation type="submission" date="2018-02" db="EMBL/GenBank/DDBJ databases">
        <authorList>
            <person name="Hausmann B."/>
        </authorList>
    </citation>
    <scope>NUCLEOTIDE SEQUENCE [LARGE SCALE GENOMIC DNA]</scope>
    <source>
        <strain evidence="11">Peat soil MAG SbA5</strain>
    </source>
</reference>
<dbReference type="EC" id="2.3.1.82" evidence="2"/>
<dbReference type="EMBL" id="OKRB01000105">
    <property type="protein sequence ID" value="SPE24884.1"/>
    <property type="molecule type" value="Genomic_DNA"/>
</dbReference>
<evidence type="ECO:0000256" key="8">
    <source>
        <dbReference type="ARBA" id="ARBA00048923"/>
    </source>
</evidence>
<keyword evidence="5" id="KW-0046">Antibiotic resistance</keyword>
<evidence type="ECO:0000256" key="6">
    <source>
        <dbReference type="ARBA" id="ARBA00023315"/>
    </source>
</evidence>
<evidence type="ECO:0000259" key="9">
    <source>
        <dbReference type="PROSITE" id="PS51186"/>
    </source>
</evidence>
<comment type="subunit">
    <text evidence="1">Homodimer.</text>
</comment>
<organism evidence="10 11">
    <name type="scientific">Candidatus Sulfuritelmatomonas gaucii</name>
    <dbReference type="NCBI Taxonomy" id="2043161"/>
    <lineage>
        <taxon>Bacteria</taxon>
        <taxon>Pseudomonadati</taxon>
        <taxon>Acidobacteriota</taxon>
        <taxon>Terriglobia</taxon>
        <taxon>Terriglobales</taxon>
        <taxon>Acidobacteriaceae</taxon>
        <taxon>Candidatus Sulfuritelmatomonas</taxon>
    </lineage>
</organism>
<dbReference type="PIRSF" id="PIRSF000452">
    <property type="entry name" value="6-N-acetyltransf"/>
    <property type="match status" value="1"/>
</dbReference>
<dbReference type="InterPro" id="IPR016181">
    <property type="entry name" value="Acyl_CoA_acyltransferase"/>
</dbReference>
<evidence type="ECO:0000313" key="11">
    <source>
        <dbReference type="Proteomes" id="UP000239735"/>
    </source>
</evidence>
<dbReference type="PANTHER" id="PTHR43072">
    <property type="entry name" value="N-ACETYLTRANSFERASE"/>
    <property type="match status" value="1"/>
</dbReference>
<evidence type="ECO:0000256" key="7">
    <source>
        <dbReference type="ARBA" id="ARBA00029660"/>
    </source>
</evidence>
<evidence type="ECO:0000313" key="10">
    <source>
        <dbReference type="EMBL" id="SPE24884.1"/>
    </source>
</evidence>
<name>A0A2N9LNX7_9BACT</name>
<keyword evidence="4 10" id="KW-0808">Transferase</keyword>
<dbReference type="AlphaFoldDB" id="A0A2N9LNX7"/>
<evidence type="ECO:0000256" key="4">
    <source>
        <dbReference type="ARBA" id="ARBA00022679"/>
    </source>
</evidence>
<dbReference type="Gene3D" id="3.40.630.30">
    <property type="match status" value="1"/>
</dbReference>
<dbReference type="Proteomes" id="UP000239735">
    <property type="component" value="Unassembled WGS sequence"/>
</dbReference>
<dbReference type="PROSITE" id="PS51186">
    <property type="entry name" value="GNAT"/>
    <property type="match status" value="1"/>
</dbReference>
<keyword evidence="6" id="KW-0012">Acyltransferase</keyword>
<dbReference type="InterPro" id="IPR000182">
    <property type="entry name" value="GNAT_dom"/>
</dbReference>
<feature type="domain" description="N-acetyltransferase" evidence="9">
    <location>
        <begin position="2"/>
        <end position="152"/>
    </location>
</feature>
<protein>
    <recommendedName>
        <fullName evidence="3">Aminoglycoside N(6')-acetyltransferase type 1</fullName>
        <ecNumber evidence="2">2.3.1.82</ecNumber>
    </recommendedName>
    <alternativeName>
        <fullName evidence="7">Aminoglycoside resistance protein</fullName>
    </alternativeName>
</protein>
<dbReference type="SUPFAM" id="SSF55729">
    <property type="entry name" value="Acyl-CoA N-acyltransferases (Nat)"/>
    <property type="match status" value="1"/>
</dbReference>
<evidence type="ECO:0000256" key="5">
    <source>
        <dbReference type="ARBA" id="ARBA00023251"/>
    </source>
</evidence>
<dbReference type="OrthoDB" id="118633at2"/>
<sequence length="152" mass="16235">MHTVRLAKKGDRDQIVAMRTQLWPGSSVEEQAQELDAVMSTGMSGTLPAVVFVAQSEDGALVGFLDAGLRSHADGCDTAHAVGFVEGWFVGPGHRGRGIGRALMRAAEDWARAQGCTEMASDALITEVGSDRAHAALGFEVVDRCVHFRKNL</sequence>
<dbReference type="GO" id="GO:0047663">
    <property type="term" value="F:aminoglycoside 6'-N-acetyltransferase activity"/>
    <property type="evidence" value="ECO:0007669"/>
    <property type="project" value="UniProtKB-EC"/>
</dbReference>
<dbReference type="Pfam" id="PF00583">
    <property type="entry name" value="Acetyltransf_1"/>
    <property type="match status" value="1"/>
</dbReference>
<gene>
    <name evidence="10" type="ORF">SBA5_470005</name>
</gene>